<dbReference type="GO" id="GO:0005524">
    <property type="term" value="F:ATP binding"/>
    <property type="evidence" value="ECO:0007669"/>
    <property type="project" value="InterPro"/>
</dbReference>
<dbReference type="SUPFAM" id="SSF53623">
    <property type="entry name" value="MurD-like peptide ligases, catalytic domain"/>
    <property type="match status" value="1"/>
</dbReference>
<accession>A0A1S1MYG5</accession>
<comment type="caution">
    <text evidence="1">The sequence shown here is derived from an EMBL/GenBank/DDBJ whole genome shotgun (WGS) entry which is preliminary data.</text>
</comment>
<sequence length="1354" mass="155901">MNKEQLKQQLQGLLFANTEKFWINLYHHKYQTLIDELCEWPLLMNKPDGEEIQPWLHLHSISFIRHKIEQQQAQILSLSNTYQQFVARLSKTDITHERQKQILNYAEKLGATKQQLKEDKAAFNRWFDEGAIKERYQNHVAEIEQSIKFLIARLGTLSKSYLSINQEQLSQTWQTLDLQPFFLNLLEHHQTPFIRHGIIRALVNQVALIQEHNIDTELSADLIARLVELLDDKLSPYTAIIDILEILIHQRPTFVRVHMWAMLLESDEQTNNDQLFILAALPRVLTRQTKLTDKDTALLSQLSEHHYPRVRQALLEQVSNMPYELAITIINNRFDVESADAVRFTLIKQLTHSSYSERDFAFKLWQKTLLGQYSIPIKRIAIEQSARLMLNMQLDSSDPDAIFKRYIETLNMALSQQQPIAVKRHITRAREQLVSFYNQSLVANISDQINETGDIILPCDNEPHTLGRVLSFLAQRQLGFNGKIKRRRWHITSGYKIARRFWRVLHELRHSSSDKRQGFSHTKAKKPSAQLHVPSCSIAQISDTNVPGEPLYHVAEHSARAHLPLLDYILSILSQDNLATPVFSYTPDGILEVTKPSTLWRRLYAYSYISIHFQKIDVLRKGNEQEQLLYLDALKKLGIKCRFLAYGDVLNCQFPVEEGIKQLYSKLSVAPSLIAIWSSFKEYAYSVYQNTLPQLVFFVVTFSAYFWGRHLYVSRKIIRNRNAIAVSIGGWGTRGKSGTERLKAALFSALALRCITKTTGCEAMMIYSKITGEQYEIPIFRPFNKATIWEQSDVLEFAKSVHADVFLWECMGLTPRYVRILRRWMKDNFITITNAYPDHEDILGPTGIDVAREMSAFVGENTQIFTCEQTMAPILESAAKDKSSTLIQVHWGEGFQITPEIRALYPYDEHPDNIALVCKMAQYIGIDKDFVFKTTAEHIVPDIGVLQHFSPAKVGDLTQSFVNGMSANERLATLENWQRLELQKVSQQRHIQTIALINNRDDRVARSKVFAHIMAEDICFDYIVVVGTNIGGFATYLRAAVSERIEKAVNNNDMQTITQFLEQLKLIHTDHDMLARFNLSCPEDELTHQDLESQQTLEKALKQRTCLCERHRRLFIERFQQWQTAQSLLTLDTPLQHETVEMCLALLNAKLILIEDAQISSDNLTQTIAQLGSNNQHQLIVGMQNIKGIGLRYVQSWQQWQKTKQRCDNLRQETCNANDFKKYLSELSHQVSFNTLETATLEQTITHLLKAPQAQSELSQAELQSLLTKVKSHTHEAPSSDSPAQSTSPVKQFFFQLIESFLEAGAAVQRKKQAQQIYKDIATTRITLARATMELTHLSQSQKPGWLMARKKLK</sequence>
<proteinExistence type="predicted"/>
<dbReference type="GO" id="GO:0045227">
    <property type="term" value="P:capsule polysaccharide biosynthetic process"/>
    <property type="evidence" value="ECO:0007669"/>
    <property type="project" value="InterPro"/>
</dbReference>
<evidence type="ECO:0000313" key="1">
    <source>
        <dbReference type="EMBL" id="OHU92202.1"/>
    </source>
</evidence>
<dbReference type="EMBL" id="MKJU01000022">
    <property type="protein sequence ID" value="OHU92202.1"/>
    <property type="molecule type" value="Genomic_DNA"/>
</dbReference>
<dbReference type="InterPro" id="IPR008337">
    <property type="entry name" value="Capsule_biosynth_CapB"/>
</dbReference>
<dbReference type="Proteomes" id="UP000179786">
    <property type="component" value="Unassembled WGS sequence"/>
</dbReference>
<keyword evidence="2" id="KW-1185">Reference proteome</keyword>
<reference evidence="1 2" key="1">
    <citation type="submission" date="2016-09" db="EMBL/GenBank/DDBJ databases">
        <title>Pseudoalteromonas amylolytica sp. nov., isolated from the surface seawater.</title>
        <authorList>
            <person name="Wu Y.-H."/>
            <person name="Cheng H."/>
            <person name="Jin X.-B."/>
            <person name="Wang C.-S."/>
            <person name="Xu X.-W."/>
        </authorList>
    </citation>
    <scope>NUCLEOTIDE SEQUENCE [LARGE SCALE GENOMIC DNA]</scope>
    <source>
        <strain evidence="1 2">JW1</strain>
    </source>
</reference>
<name>A0A1S1MYG5_9GAMM</name>
<gene>
    <name evidence="1" type="ORF">BET10_07745</name>
</gene>
<protein>
    <submittedName>
        <fullName evidence="1">Poly-gamma-glutamate synthase PgsB</fullName>
    </submittedName>
</protein>
<dbReference type="OrthoDB" id="2884at2"/>
<organism evidence="1 2">
    <name type="scientific">Pseudoalteromonas amylolytica</name>
    <dbReference type="NCBI Taxonomy" id="1859457"/>
    <lineage>
        <taxon>Bacteria</taxon>
        <taxon>Pseudomonadati</taxon>
        <taxon>Pseudomonadota</taxon>
        <taxon>Gammaproteobacteria</taxon>
        <taxon>Alteromonadales</taxon>
        <taxon>Pseudoalteromonadaceae</taxon>
        <taxon>Pseudoalteromonas</taxon>
    </lineage>
</organism>
<dbReference type="STRING" id="1859457.BET10_07745"/>
<dbReference type="GO" id="GO:0016020">
    <property type="term" value="C:membrane"/>
    <property type="evidence" value="ECO:0007669"/>
    <property type="project" value="InterPro"/>
</dbReference>
<dbReference type="PRINTS" id="PR01758">
    <property type="entry name" value="CAPSULEPROTB"/>
</dbReference>
<evidence type="ECO:0000313" key="2">
    <source>
        <dbReference type="Proteomes" id="UP000179786"/>
    </source>
</evidence>
<dbReference type="InterPro" id="IPR036565">
    <property type="entry name" value="Mur-like_cat_sf"/>
</dbReference>